<feature type="transmembrane region" description="Helical" evidence="1">
    <location>
        <begin position="169"/>
        <end position="192"/>
    </location>
</feature>
<dbReference type="PATRIC" id="fig|1158608.3.peg.2924"/>
<dbReference type="eggNOG" id="ENOG5032GSE">
    <property type="taxonomic scope" value="Bacteria"/>
</dbReference>
<feature type="transmembrane region" description="Helical" evidence="1">
    <location>
        <begin position="355"/>
        <end position="375"/>
    </location>
</feature>
<dbReference type="OrthoDB" id="2179646at2"/>
<keyword evidence="5" id="KW-1185">Reference proteome</keyword>
<proteinExistence type="predicted"/>
<feature type="transmembrane region" description="Helical" evidence="1">
    <location>
        <begin position="302"/>
        <end position="319"/>
    </location>
</feature>
<evidence type="ECO:0008006" key="6">
    <source>
        <dbReference type="Google" id="ProtNLM"/>
    </source>
</evidence>
<evidence type="ECO:0000313" key="5">
    <source>
        <dbReference type="Proteomes" id="UP000014197"/>
    </source>
</evidence>
<dbReference type="EMBL" id="AJAR01000028">
    <property type="protein sequence ID" value="EOH92590.1"/>
    <property type="molecule type" value="Genomic_DNA"/>
</dbReference>
<keyword evidence="1" id="KW-0812">Transmembrane</keyword>
<evidence type="ECO:0000256" key="1">
    <source>
        <dbReference type="SAM" id="Phobius"/>
    </source>
</evidence>
<evidence type="ECO:0000313" key="3">
    <source>
        <dbReference type="EMBL" id="EOT61689.1"/>
    </source>
</evidence>
<protein>
    <recommendedName>
        <fullName evidence="6">ABC transporter permease</fullName>
    </recommendedName>
</protein>
<keyword evidence="1" id="KW-1133">Transmembrane helix</keyword>
<reference evidence="2 4" key="1">
    <citation type="submission" date="2013-02" db="EMBL/GenBank/DDBJ databases">
        <title>The Genome Sequence of Enterococcus haemoperoxidus BAA-382.</title>
        <authorList>
            <consortium name="The Broad Institute Genome Sequencing Platform"/>
            <consortium name="The Broad Institute Genome Sequencing Center for Infectious Disease"/>
            <person name="Earl A.M."/>
            <person name="Gilmore M.S."/>
            <person name="Lebreton F."/>
            <person name="Walker B."/>
            <person name="Young S.K."/>
            <person name="Zeng Q."/>
            <person name="Gargeya S."/>
            <person name="Fitzgerald M."/>
            <person name="Haas B."/>
            <person name="Abouelleil A."/>
            <person name="Alvarado L."/>
            <person name="Arachchi H.M."/>
            <person name="Berlin A.M."/>
            <person name="Chapman S.B."/>
            <person name="Dewar J."/>
            <person name="Goldberg J."/>
            <person name="Griggs A."/>
            <person name="Gujja S."/>
            <person name="Hansen M."/>
            <person name="Howarth C."/>
            <person name="Imamovic A."/>
            <person name="Larimer J."/>
            <person name="McCowan C."/>
            <person name="Murphy C."/>
            <person name="Neiman D."/>
            <person name="Pearson M."/>
            <person name="Priest M."/>
            <person name="Roberts A."/>
            <person name="Saif S."/>
            <person name="Shea T."/>
            <person name="Sisk P."/>
            <person name="Sykes S."/>
            <person name="Wortman J."/>
            <person name="Nusbaum C."/>
            <person name="Birren B."/>
        </authorList>
    </citation>
    <scope>NUCLEOTIDE SEQUENCE [LARGE SCALE GENOMIC DNA]</scope>
    <source>
        <strain evidence="2 4">ATCC BAA-382</strain>
    </source>
</reference>
<evidence type="ECO:0000313" key="2">
    <source>
        <dbReference type="EMBL" id="EOH92590.1"/>
    </source>
</evidence>
<feature type="transmembrane region" description="Helical" evidence="1">
    <location>
        <begin position="222"/>
        <end position="247"/>
    </location>
</feature>
<dbReference type="Proteomes" id="UP000014197">
    <property type="component" value="Unassembled WGS sequence"/>
</dbReference>
<accession>R2SAN8</accession>
<sequence length="382" mass="44966">MKFEWEKWIKNPKNIVLLLCIFLSIFISLGTLYYENQAQNKVVYDHLKALNDEISPPQNYVGPKDKYKELQLLDDNGQFSSPNGKEMRKILLKIVSMLDDENIAHSHKRWLEKNKLQNERLHLQQKYLDLGGEKWINETNIKEQLAISTWLLNRKIPMQNIEIGQKGFYFVYFLLSHWMNYFIIIMIGLFFFDFIPSEYERKNYLFLAVQPLKKSTIFLRKYMLTMIVLIGGMFGFLFVGFTVASIFHGTGSLAYPMLIKQGTSFHLIPLGEYFLKTVSLQILFMLFSSSLLLLLSKWLKSGLEVLGLYLAIMLIPNFLEKMIPSLNKVTAWLPFFYMNTNSKILEVNNHFSSSFYFQFLILVGWNLILGIIWYWNLEDKHS</sequence>
<dbReference type="AlphaFoldDB" id="R2SAN8"/>
<name>R2SAN8_9ENTE</name>
<dbReference type="EMBL" id="ASVY01000002">
    <property type="protein sequence ID" value="EOT61689.1"/>
    <property type="molecule type" value="Genomic_DNA"/>
</dbReference>
<dbReference type="Proteomes" id="UP000013858">
    <property type="component" value="Unassembled WGS sequence"/>
</dbReference>
<comment type="caution">
    <text evidence="2">The sequence shown here is derived from an EMBL/GenBank/DDBJ whole genome shotgun (WGS) entry which is preliminary data.</text>
</comment>
<organism evidence="2 4">
    <name type="scientific">Enterococcus haemoperoxidus ATCC BAA-382</name>
    <dbReference type="NCBI Taxonomy" id="1158608"/>
    <lineage>
        <taxon>Bacteria</taxon>
        <taxon>Bacillati</taxon>
        <taxon>Bacillota</taxon>
        <taxon>Bacilli</taxon>
        <taxon>Lactobacillales</taxon>
        <taxon>Enterococcaceae</taxon>
        <taxon>Enterococcus</taxon>
    </lineage>
</organism>
<dbReference type="PANTHER" id="PTHR43471">
    <property type="entry name" value="ABC TRANSPORTER PERMEASE"/>
    <property type="match status" value="1"/>
</dbReference>
<gene>
    <name evidence="3" type="ORF">I583_00671</name>
    <name evidence="2" type="ORF">UAW_02987</name>
</gene>
<dbReference type="RefSeq" id="WP_010763143.1">
    <property type="nucleotide sequence ID" value="NZ_KB946316.1"/>
</dbReference>
<reference evidence="3 5" key="2">
    <citation type="submission" date="2013-03" db="EMBL/GenBank/DDBJ databases">
        <title>The Genome Sequence of Enterococcus haemoperoxidus BAA-382 (PacBio/Illumina hybrid assembly).</title>
        <authorList>
            <consortium name="The Broad Institute Genomics Platform"/>
            <consortium name="The Broad Institute Genome Sequencing Center for Infectious Disease"/>
            <person name="Earl A."/>
            <person name="Russ C."/>
            <person name="Gilmore M."/>
            <person name="Surin D."/>
            <person name="Walker B."/>
            <person name="Young S."/>
            <person name="Zeng Q."/>
            <person name="Gargeya S."/>
            <person name="Fitzgerald M."/>
            <person name="Haas B."/>
            <person name="Abouelleil A."/>
            <person name="Allen A.W."/>
            <person name="Alvarado L."/>
            <person name="Arachchi H.M."/>
            <person name="Berlin A.M."/>
            <person name="Chapman S.B."/>
            <person name="Gainer-Dewar J."/>
            <person name="Goldberg J."/>
            <person name="Griggs A."/>
            <person name="Gujja S."/>
            <person name="Hansen M."/>
            <person name="Howarth C."/>
            <person name="Imamovic A."/>
            <person name="Ireland A."/>
            <person name="Larimer J."/>
            <person name="McCowan C."/>
            <person name="Murphy C."/>
            <person name="Pearson M."/>
            <person name="Poon T.W."/>
            <person name="Priest M."/>
            <person name="Roberts A."/>
            <person name="Saif S."/>
            <person name="Shea T."/>
            <person name="Sisk P."/>
            <person name="Sykes S."/>
            <person name="Wortman J."/>
            <person name="Nusbaum C."/>
            <person name="Birren B."/>
        </authorList>
    </citation>
    <scope>NUCLEOTIDE SEQUENCE [LARGE SCALE GENOMIC DNA]</scope>
    <source>
        <strain evidence="3 5">ATCC BAA-382</strain>
    </source>
</reference>
<evidence type="ECO:0000313" key="4">
    <source>
        <dbReference type="Proteomes" id="UP000013858"/>
    </source>
</evidence>
<feature type="transmembrane region" description="Helical" evidence="1">
    <location>
        <begin position="15"/>
        <end position="34"/>
    </location>
</feature>
<keyword evidence="1" id="KW-0472">Membrane</keyword>
<dbReference type="STRING" id="155618.RV06_GL001968"/>
<feature type="transmembrane region" description="Helical" evidence="1">
    <location>
        <begin position="273"/>
        <end position="295"/>
    </location>
</feature>